<name>A0ABP7WE93_9SPHI</name>
<evidence type="ECO:0000313" key="2">
    <source>
        <dbReference type="EMBL" id="GAA4087198.1"/>
    </source>
</evidence>
<dbReference type="InterPro" id="IPR025877">
    <property type="entry name" value="MobA-like_NTP_Trfase"/>
</dbReference>
<feature type="domain" description="MobA-like NTP transferase" evidence="1">
    <location>
        <begin position="5"/>
        <end position="167"/>
    </location>
</feature>
<organism evidence="2 3">
    <name type="scientific">Mucilaginibacter panaciglaebae</name>
    <dbReference type="NCBI Taxonomy" id="502331"/>
    <lineage>
        <taxon>Bacteria</taxon>
        <taxon>Pseudomonadati</taxon>
        <taxon>Bacteroidota</taxon>
        <taxon>Sphingobacteriia</taxon>
        <taxon>Sphingobacteriales</taxon>
        <taxon>Sphingobacteriaceae</taxon>
        <taxon>Mucilaginibacter</taxon>
    </lineage>
</organism>
<proteinExistence type="predicted"/>
<dbReference type="Gene3D" id="3.90.550.10">
    <property type="entry name" value="Spore Coat Polysaccharide Biosynthesis Protein SpsA, Chain A"/>
    <property type="match status" value="1"/>
</dbReference>
<dbReference type="SUPFAM" id="SSF53448">
    <property type="entry name" value="Nucleotide-diphospho-sugar transferases"/>
    <property type="match status" value="1"/>
</dbReference>
<reference evidence="3" key="1">
    <citation type="journal article" date="2019" name="Int. J. Syst. Evol. Microbiol.">
        <title>The Global Catalogue of Microorganisms (GCM) 10K type strain sequencing project: providing services to taxonomists for standard genome sequencing and annotation.</title>
        <authorList>
            <consortium name="The Broad Institute Genomics Platform"/>
            <consortium name="The Broad Institute Genome Sequencing Center for Infectious Disease"/>
            <person name="Wu L."/>
            <person name="Ma J."/>
        </authorList>
    </citation>
    <scope>NUCLEOTIDE SEQUENCE [LARGE SCALE GENOMIC DNA]</scope>
    <source>
        <strain evidence="3">JCM 17085</strain>
    </source>
</reference>
<dbReference type="RefSeq" id="WP_345100880.1">
    <property type="nucleotide sequence ID" value="NZ_BAABCV010000002.1"/>
</dbReference>
<evidence type="ECO:0000313" key="3">
    <source>
        <dbReference type="Proteomes" id="UP001500841"/>
    </source>
</evidence>
<protein>
    <recommendedName>
        <fullName evidence="1">MobA-like NTP transferase domain-containing protein</fullName>
    </recommendedName>
</protein>
<dbReference type="Pfam" id="PF12804">
    <property type="entry name" value="NTP_transf_3"/>
    <property type="match status" value="1"/>
</dbReference>
<dbReference type="PANTHER" id="PTHR43777">
    <property type="entry name" value="MOLYBDENUM COFACTOR CYTIDYLYLTRANSFERASE"/>
    <property type="match status" value="1"/>
</dbReference>
<dbReference type="InterPro" id="IPR029044">
    <property type="entry name" value="Nucleotide-diphossugar_trans"/>
</dbReference>
<dbReference type="PANTHER" id="PTHR43777:SF1">
    <property type="entry name" value="MOLYBDENUM COFACTOR CYTIDYLYLTRANSFERASE"/>
    <property type="match status" value="1"/>
</dbReference>
<dbReference type="EMBL" id="BAABCV010000002">
    <property type="protein sequence ID" value="GAA4087198.1"/>
    <property type="molecule type" value="Genomic_DNA"/>
</dbReference>
<evidence type="ECO:0000259" key="1">
    <source>
        <dbReference type="Pfam" id="PF12804"/>
    </source>
</evidence>
<keyword evidence="3" id="KW-1185">Reference proteome</keyword>
<sequence length="194" mass="21210">MTALLILAAGASNRLGFPKQTLLYKGKTLIEHAIEVGLKSKCQSVTIVLGANVDSIETGIKHYPVNIIQNNNWADGMASSIKAGIEVLKENPDTENVVIMLCDQPFVNRALIDSMLYKQQETGKKIVACAYNDTLGVPVLFNKSFFTELLMLQGKEGAKKIINNHPDDVVAVSFEKGAIDIDTLNDYQALLKKS</sequence>
<dbReference type="Proteomes" id="UP001500841">
    <property type="component" value="Unassembled WGS sequence"/>
</dbReference>
<accession>A0ABP7WE93</accession>
<dbReference type="CDD" id="cd04182">
    <property type="entry name" value="GT_2_like_f"/>
    <property type="match status" value="1"/>
</dbReference>
<gene>
    <name evidence="2" type="ORF">GCM10022392_05220</name>
</gene>
<comment type="caution">
    <text evidence="2">The sequence shown here is derived from an EMBL/GenBank/DDBJ whole genome shotgun (WGS) entry which is preliminary data.</text>
</comment>